<evidence type="ECO:0000256" key="6">
    <source>
        <dbReference type="HAMAP-Rule" id="MF_00361"/>
    </source>
</evidence>
<organism evidence="7 8">
    <name type="scientific">Carboxydichorda subterranea</name>
    <dbReference type="NCBI Taxonomy" id="3109565"/>
    <lineage>
        <taxon>Bacteria</taxon>
        <taxon>Bacillati</taxon>
        <taxon>Bacillota</taxon>
        <taxon>Limnochordia</taxon>
        <taxon>Limnochordales</taxon>
        <taxon>Geochordaceae</taxon>
        <taxon>Carboxydichorda</taxon>
    </lineage>
</organism>
<dbReference type="InterPro" id="IPR017437">
    <property type="entry name" value="ATP-NAD_kinase_PpnK-typ_C"/>
</dbReference>
<feature type="binding site" evidence="6">
    <location>
        <begin position="161"/>
        <end position="166"/>
    </location>
    <ligand>
        <name>NAD(+)</name>
        <dbReference type="ChEBI" id="CHEBI:57540"/>
    </ligand>
</feature>
<dbReference type="SUPFAM" id="SSF111331">
    <property type="entry name" value="NAD kinase/diacylglycerol kinase-like"/>
    <property type="match status" value="1"/>
</dbReference>
<comment type="caution">
    <text evidence="6">Lacks conserved residue(s) required for the propagation of feature annotation.</text>
</comment>
<dbReference type="InterPro" id="IPR002504">
    <property type="entry name" value="NADK"/>
</dbReference>
<evidence type="ECO:0000256" key="2">
    <source>
        <dbReference type="ARBA" id="ARBA00022777"/>
    </source>
</evidence>
<keyword evidence="3 6" id="KW-0521">NADP</keyword>
<sequence length="263" mass="28180">MAPLKALHADVYLERAAAEATGRQDLAWPGADWHGADVVVVFGGDGALLHAARQAAPQGVPVLGVNVGRLGFLAEVEASEFPSMLGRLVQGGFGVEERMMVEAELIRAEGHGTHRWLALNDVVVARTTYSRITRLEARVTNDVIGAFPADGLIVATPTGSTAYSLSAGGPIVHPLLDCFVITPICPHSLVARPVVIRPEETITVLAHGPSEDLVLTVDGQLSEPMHPEDEVVVRRAPFRARLVRLSGRSPYAVLRQRLSHPEV</sequence>
<reference evidence="7 8" key="1">
    <citation type="journal article" date="2024" name="Front. Microbiol.">
        <title>Novel thermophilic genera Geochorda gen. nov. and Carboxydochorda gen. nov. from the deep terrestrial subsurface reveal the ecophysiological diversity in the class Limnochordia.</title>
        <authorList>
            <person name="Karnachuk O.V."/>
            <person name="Lukina A.P."/>
            <person name="Avakyan M.R."/>
            <person name="Kadnikov V.V."/>
            <person name="Begmatov S."/>
            <person name="Beletsky A.V."/>
            <person name="Vlasova K.G."/>
            <person name="Novikov A.A."/>
            <person name="Shcherbakova V.A."/>
            <person name="Mardanov A.V."/>
            <person name="Ravin N.V."/>
        </authorList>
    </citation>
    <scope>NUCLEOTIDE SEQUENCE [LARGE SCALE GENOMIC DNA]</scope>
    <source>
        <strain evidence="7 8">L945</strain>
    </source>
</reference>
<dbReference type="InterPro" id="IPR017438">
    <property type="entry name" value="ATP-NAD_kinase_N"/>
</dbReference>
<dbReference type="PANTHER" id="PTHR20275">
    <property type="entry name" value="NAD KINASE"/>
    <property type="match status" value="1"/>
</dbReference>
<keyword evidence="2 6" id="KW-0418">Kinase</keyword>
<dbReference type="Proteomes" id="UP001332192">
    <property type="component" value="Chromosome"/>
</dbReference>
<feature type="binding site" evidence="6">
    <location>
        <position position="50"/>
    </location>
    <ligand>
        <name>NAD(+)</name>
        <dbReference type="ChEBI" id="CHEBI:57540"/>
    </ligand>
</feature>
<proteinExistence type="inferred from homology"/>
<keyword evidence="6" id="KW-0963">Cytoplasm</keyword>
<comment type="function">
    <text evidence="6">Involved in the regulation of the intracellular balance of NAD and NADP, and is a key enzyme in the biosynthesis of NADP. Catalyzes specifically the phosphorylation on 2'-hydroxyl of the adenosine moiety of NAD to yield NADP.</text>
</comment>
<dbReference type="InterPro" id="IPR016064">
    <property type="entry name" value="NAD/diacylglycerol_kinase_sf"/>
</dbReference>
<keyword evidence="8" id="KW-1185">Reference proteome</keyword>
<keyword evidence="4 6" id="KW-0520">NAD</keyword>
<dbReference type="HAMAP" id="MF_00361">
    <property type="entry name" value="NAD_kinase"/>
    <property type="match status" value="1"/>
</dbReference>
<evidence type="ECO:0000256" key="3">
    <source>
        <dbReference type="ARBA" id="ARBA00022857"/>
    </source>
</evidence>
<feature type="binding site" evidence="6">
    <location>
        <position position="220"/>
    </location>
    <ligand>
        <name>NAD(+)</name>
        <dbReference type="ChEBI" id="CHEBI:57540"/>
    </ligand>
</feature>
<keyword evidence="6" id="KW-0067">ATP-binding</keyword>
<dbReference type="RefSeq" id="WP_324717607.1">
    <property type="nucleotide sequence ID" value="NZ_CP141615.1"/>
</dbReference>
<feature type="binding site" evidence="6">
    <location>
        <begin position="120"/>
        <end position="121"/>
    </location>
    <ligand>
        <name>NAD(+)</name>
        <dbReference type="ChEBI" id="CHEBI:57540"/>
    </ligand>
</feature>
<gene>
    <name evidence="6" type="primary">nadK</name>
    <name evidence="7" type="ORF">U7230_04835</name>
</gene>
<dbReference type="PANTHER" id="PTHR20275:SF0">
    <property type="entry name" value="NAD KINASE"/>
    <property type="match status" value="1"/>
</dbReference>
<keyword evidence="1 6" id="KW-0808">Transferase</keyword>
<feature type="binding site" evidence="6">
    <location>
        <position position="150"/>
    </location>
    <ligand>
        <name>NAD(+)</name>
        <dbReference type="ChEBI" id="CHEBI:57540"/>
    </ligand>
</feature>
<comment type="catalytic activity">
    <reaction evidence="5 6">
        <text>NAD(+) + ATP = ADP + NADP(+) + H(+)</text>
        <dbReference type="Rhea" id="RHEA:18629"/>
        <dbReference type="ChEBI" id="CHEBI:15378"/>
        <dbReference type="ChEBI" id="CHEBI:30616"/>
        <dbReference type="ChEBI" id="CHEBI:57540"/>
        <dbReference type="ChEBI" id="CHEBI:58349"/>
        <dbReference type="ChEBI" id="CHEBI:456216"/>
        <dbReference type="EC" id="2.7.1.23"/>
    </reaction>
</comment>
<evidence type="ECO:0000256" key="4">
    <source>
        <dbReference type="ARBA" id="ARBA00023027"/>
    </source>
</evidence>
<comment type="similarity">
    <text evidence="6">Belongs to the NAD kinase family.</text>
</comment>
<accession>A0ABZ1C0R5</accession>
<dbReference type="Gene3D" id="2.60.200.30">
    <property type="entry name" value="Probable inorganic polyphosphate/atp-NAD kinase, domain 2"/>
    <property type="match status" value="1"/>
</dbReference>
<evidence type="ECO:0000313" key="8">
    <source>
        <dbReference type="Proteomes" id="UP001332192"/>
    </source>
</evidence>
<protein>
    <recommendedName>
        <fullName evidence="6">NAD kinase</fullName>
        <ecNumber evidence="6">2.7.1.23</ecNumber>
    </recommendedName>
    <alternativeName>
        <fullName evidence="6">ATP-dependent NAD kinase</fullName>
    </alternativeName>
</protein>
<comment type="cofactor">
    <cofactor evidence="6">
        <name>a divalent metal cation</name>
        <dbReference type="ChEBI" id="CHEBI:60240"/>
    </cofactor>
</comment>
<name>A0ABZ1C0R5_9FIRM</name>
<feature type="active site" description="Proton acceptor" evidence="6">
    <location>
        <position position="45"/>
    </location>
</feature>
<feature type="binding site" evidence="6">
    <location>
        <position position="131"/>
    </location>
    <ligand>
        <name>NAD(+)</name>
        <dbReference type="ChEBI" id="CHEBI:57540"/>
    </ligand>
</feature>
<evidence type="ECO:0000313" key="7">
    <source>
        <dbReference type="EMBL" id="WRP18336.1"/>
    </source>
</evidence>
<feature type="binding site" evidence="6">
    <location>
        <begin position="45"/>
        <end position="46"/>
    </location>
    <ligand>
        <name>NAD(+)</name>
        <dbReference type="ChEBI" id="CHEBI:57540"/>
    </ligand>
</feature>
<dbReference type="Pfam" id="PF20143">
    <property type="entry name" value="NAD_kinase_C"/>
    <property type="match status" value="1"/>
</dbReference>
<dbReference type="EMBL" id="CP141615">
    <property type="protein sequence ID" value="WRP18336.1"/>
    <property type="molecule type" value="Genomic_DNA"/>
</dbReference>
<dbReference type="GO" id="GO:0016301">
    <property type="term" value="F:kinase activity"/>
    <property type="evidence" value="ECO:0007669"/>
    <property type="project" value="UniProtKB-KW"/>
</dbReference>
<evidence type="ECO:0000256" key="1">
    <source>
        <dbReference type="ARBA" id="ARBA00022679"/>
    </source>
</evidence>
<dbReference type="Gene3D" id="3.40.50.10330">
    <property type="entry name" value="Probable inorganic polyphosphate/atp-NAD kinase, domain 1"/>
    <property type="match status" value="1"/>
</dbReference>
<dbReference type="Pfam" id="PF01513">
    <property type="entry name" value="NAD_kinase"/>
    <property type="match status" value="1"/>
</dbReference>
<dbReference type="EC" id="2.7.1.23" evidence="6"/>
<keyword evidence="6" id="KW-0547">Nucleotide-binding</keyword>
<comment type="subcellular location">
    <subcellularLocation>
        <location evidence="6">Cytoplasm</location>
    </subcellularLocation>
</comment>
<evidence type="ECO:0000256" key="5">
    <source>
        <dbReference type="ARBA" id="ARBA00047925"/>
    </source>
</evidence>